<dbReference type="EMBL" id="CADCTO010000647">
    <property type="protein sequence ID" value="CAA9294167.1"/>
    <property type="molecule type" value="Genomic_DNA"/>
</dbReference>
<evidence type="ECO:0000313" key="2">
    <source>
        <dbReference type="EMBL" id="CAA9294167.1"/>
    </source>
</evidence>
<proteinExistence type="predicted"/>
<protein>
    <submittedName>
        <fullName evidence="2">Uncharacterized protein</fullName>
    </submittedName>
</protein>
<accession>A0A6J4K3D9</accession>
<evidence type="ECO:0000256" key="1">
    <source>
        <dbReference type="SAM" id="MobiDB-lite"/>
    </source>
</evidence>
<organism evidence="2">
    <name type="scientific">uncultured Armatimonadetes bacterium</name>
    <dbReference type="NCBI Taxonomy" id="157466"/>
    <lineage>
        <taxon>Bacteria</taxon>
        <taxon>Bacillati</taxon>
        <taxon>Armatimonadota</taxon>
        <taxon>environmental samples</taxon>
    </lineage>
</organism>
<sequence>MRGRNFLPLSSLAPRPFLSAEKAGRLFRAQRRGLSRRVGAGHTAEKAGGANRPGNNTGVKAL</sequence>
<dbReference type="AlphaFoldDB" id="A0A6J4K3D9"/>
<feature type="compositionally biased region" description="Polar residues" evidence="1">
    <location>
        <begin position="53"/>
        <end position="62"/>
    </location>
</feature>
<name>A0A6J4K3D9_9BACT</name>
<reference evidence="2" key="1">
    <citation type="submission" date="2020-02" db="EMBL/GenBank/DDBJ databases">
        <authorList>
            <person name="Meier V. D."/>
        </authorList>
    </citation>
    <scope>NUCLEOTIDE SEQUENCE</scope>
    <source>
        <strain evidence="2">AVDCRST_MAG63</strain>
    </source>
</reference>
<gene>
    <name evidence="2" type="ORF">AVDCRST_MAG63-4642</name>
</gene>
<feature type="region of interest" description="Disordered" evidence="1">
    <location>
        <begin position="29"/>
        <end position="62"/>
    </location>
</feature>